<dbReference type="Proteomes" id="UP001500002">
    <property type="component" value="Unassembled WGS sequence"/>
</dbReference>
<evidence type="ECO:0000313" key="2">
    <source>
        <dbReference type="Proteomes" id="UP001500002"/>
    </source>
</evidence>
<accession>A0ABN2M6U6</accession>
<proteinExistence type="predicted"/>
<evidence type="ECO:0000313" key="1">
    <source>
        <dbReference type="EMBL" id="GAA1811041.1"/>
    </source>
</evidence>
<protein>
    <submittedName>
        <fullName evidence="1">Uncharacterized protein</fullName>
    </submittedName>
</protein>
<reference evidence="1 2" key="1">
    <citation type="journal article" date="2019" name="Int. J. Syst. Evol. Microbiol.">
        <title>The Global Catalogue of Microorganisms (GCM) 10K type strain sequencing project: providing services to taxonomists for standard genome sequencing and annotation.</title>
        <authorList>
            <consortium name="The Broad Institute Genomics Platform"/>
            <consortium name="The Broad Institute Genome Sequencing Center for Infectious Disease"/>
            <person name="Wu L."/>
            <person name="Ma J."/>
        </authorList>
    </citation>
    <scope>NUCLEOTIDE SEQUENCE [LARGE SCALE GENOMIC DNA]</scope>
    <source>
        <strain evidence="1 2">JCM 14322</strain>
    </source>
</reference>
<gene>
    <name evidence="1" type="ORF">GCM10009749_19930</name>
</gene>
<dbReference type="RefSeq" id="WP_344295797.1">
    <property type="nucleotide sequence ID" value="NZ_BAAANJ010000006.1"/>
</dbReference>
<keyword evidence="2" id="KW-1185">Reference proteome</keyword>
<name>A0ABN2M6U6_9MICO</name>
<organism evidence="1 2">
    <name type="scientific">Agromyces neolithicus</name>
    <dbReference type="NCBI Taxonomy" id="269420"/>
    <lineage>
        <taxon>Bacteria</taxon>
        <taxon>Bacillati</taxon>
        <taxon>Actinomycetota</taxon>
        <taxon>Actinomycetes</taxon>
        <taxon>Micrococcales</taxon>
        <taxon>Microbacteriaceae</taxon>
        <taxon>Agromyces</taxon>
    </lineage>
</organism>
<comment type="caution">
    <text evidence="1">The sequence shown here is derived from an EMBL/GenBank/DDBJ whole genome shotgun (WGS) entry which is preliminary data.</text>
</comment>
<dbReference type="EMBL" id="BAAANJ010000006">
    <property type="protein sequence ID" value="GAA1811041.1"/>
    <property type="molecule type" value="Genomic_DNA"/>
</dbReference>
<sequence length="110" mass="11560">MTSDALASRCEELRQPVLDLVEIGILATMKPSAVPQLAERIEAVRSVLAAGTAGIDEQAYLDWHPIGVATLHRMDAAARAGDAAGAWALLKDPNIGFNPLGEACQGVPGW</sequence>